<evidence type="ECO:0000313" key="3">
    <source>
        <dbReference type="EMBL" id="XBH16306.1"/>
    </source>
</evidence>
<reference evidence="3" key="1">
    <citation type="submission" date="2023-03" db="EMBL/GenBank/DDBJ databases">
        <title>Edaphobacter sp.</title>
        <authorList>
            <person name="Huber K.J."/>
            <person name="Papendorf J."/>
            <person name="Pilke C."/>
            <person name="Bunk B."/>
            <person name="Sproeer C."/>
            <person name="Pester M."/>
        </authorList>
    </citation>
    <scope>NUCLEOTIDE SEQUENCE</scope>
    <source>
        <strain evidence="3">DSM 110680</strain>
    </source>
</reference>
<name>A0AAU7DHN3_9BACT</name>
<dbReference type="RefSeq" id="WP_348261535.1">
    <property type="nucleotide sequence ID" value="NZ_CP121196.1"/>
</dbReference>
<feature type="region of interest" description="Disordered" evidence="1">
    <location>
        <begin position="55"/>
        <end position="109"/>
    </location>
</feature>
<accession>A0AAU7DHN3</accession>
<evidence type="ECO:0008006" key="4">
    <source>
        <dbReference type="Google" id="ProtNLM"/>
    </source>
</evidence>
<feature type="signal peptide" evidence="2">
    <location>
        <begin position="1"/>
        <end position="26"/>
    </location>
</feature>
<keyword evidence="2" id="KW-0732">Signal</keyword>
<protein>
    <recommendedName>
        <fullName evidence="4">Secreted protein</fullName>
    </recommendedName>
</protein>
<proteinExistence type="predicted"/>
<feature type="chain" id="PRO_5043941270" description="Secreted protein" evidence="2">
    <location>
        <begin position="27"/>
        <end position="109"/>
    </location>
</feature>
<sequence>MKARVTFYFAAVVALVLFLASMQSHATERRDPFIIQDTPQTQAARSTSIVRATALATKPAQSSQRKRKATSGALKTGLEGVNARSGEKKTSIDLTAGSEPSTSAGGATK</sequence>
<gene>
    <name evidence="3" type="ORF">P8935_17240</name>
</gene>
<dbReference type="AlphaFoldDB" id="A0AAU7DHN3"/>
<organism evidence="3">
    <name type="scientific">Telmatobacter sp. DSM 110680</name>
    <dbReference type="NCBI Taxonomy" id="3036704"/>
    <lineage>
        <taxon>Bacteria</taxon>
        <taxon>Pseudomonadati</taxon>
        <taxon>Acidobacteriota</taxon>
        <taxon>Terriglobia</taxon>
        <taxon>Terriglobales</taxon>
        <taxon>Acidobacteriaceae</taxon>
        <taxon>Telmatobacter</taxon>
    </lineage>
</organism>
<feature type="compositionally biased region" description="Polar residues" evidence="1">
    <location>
        <begin position="98"/>
        <end position="109"/>
    </location>
</feature>
<dbReference type="EMBL" id="CP121196">
    <property type="protein sequence ID" value="XBH16306.1"/>
    <property type="molecule type" value="Genomic_DNA"/>
</dbReference>
<evidence type="ECO:0000256" key="1">
    <source>
        <dbReference type="SAM" id="MobiDB-lite"/>
    </source>
</evidence>
<evidence type="ECO:0000256" key="2">
    <source>
        <dbReference type="SAM" id="SignalP"/>
    </source>
</evidence>